<dbReference type="AlphaFoldDB" id="A0A2K3KKE9"/>
<feature type="region of interest" description="Disordered" evidence="1">
    <location>
        <begin position="1"/>
        <end position="21"/>
    </location>
</feature>
<evidence type="ECO:0000256" key="1">
    <source>
        <dbReference type="SAM" id="MobiDB-lite"/>
    </source>
</evidence>
<evidence type="ECO:0000313" key="3">
    <source>
        <dbReference type="Proteomes" id="UP000236291"/>
    </source>
</evidence>
<proteinExistence type="predicted"/>
<evidence type="ECO:0000313" key="2">
    <source>
        <dbReference type="EMBL" id="PNX66742.1"/>
    </source>
</evidence>
<feature type="non-terminal residue" evidence="2">
    <location>
        <position position="1"/>
    </location>
</feature>
<reference evidence="2 3" key="1">
    <citation type="journal article" date="2014" name="Am. J. Bot.">
        <title>Genome assembly and annotation for red clover (Trifolium pratense; Fabaceae).</title>
        <authorList>
            <person name="Istvanek J."/>
            <person name="Jaros M."/>
            <person name="Krenek A."/>
            <person name="Repkova J."/>
        </authorList>
    </citation>
    <scope>NUCLEOTIDE SEQUENCE [LARGE SCALE GENOMIC DNA]</scope>
    <source>
        <strain evidence="3">cv. Tatra</strain>
        <tissue evidence="2">Young leaves</tissue>
    </source>
</reference>
<dbReference type="EMBL" id="ASHM01198117">
    <property type="protein sequence ID" value="PNX66742.1"/>
    <property type="molecule type" value="Genomic_DNA"/>
</dbReference>
<protein>
    <submittedName>
        <fullName evidence="2">Uncharacterized protein</fullName>
    </submittedName>
</protein>
<name>A0A2K3KKE9_TRIPR</name>
<reference evidence="2 3" key="2">
    <citation type="journal article" date="2017" name="Front. Plant Sci.">
        <title>Gene Classification and Mining of Molecular Markers Useful in Red Clover (Trifolium pratense) Breeding.</title>
        <authorList>
            <person name="Istvanek J."/>
            <person name="Dluhosova J."/>
            <person name="Dluhos P."/>
            <person name="Patkova L."/>
            <person name="Nedelnik J."/>
            <person name="Repkova J."/>
        </authorList>
    </citation>
    <scope>NUCLEOTIDE SEQUENCE [LARGE SCALE GENOMIC DNA]</scope>
    <source>
        <strain evidence="3">cv. Tatra</strain>
        <tissue evidence="2">Young leaves</tissue>
    </source>
</reference>
<dbReference type="Proteomes" id="UP000236291">
    <property type="component" value="Unassembled WGS sequence"/>
</dbReference>
<gene>
    <name evidence="2" type="ORF">L195_g063193</name>
</gene>
<feature type="compositionally biased region" description="Basic and acidic residues" evidence="1">
    <location>
        <begin position="1"/>
        <end position="12"/>
    </location>
</feature>
<sequence>VPHHDYVSDENRGAVGTKQEL</sequence>
<comment type="caution">
    <text evidence="2">The sequence shown here is derived from an EMBL/GenBank/DDBJ whole genome shotgun (WGS) entry which is preliminary data.</text>
</comment>
<accession>A0A2K3KKE9</accession>
<organism evidence="2 3">
    <name type="scientific">Trifolium pratense</name>
    <name type="common">Red clover</name>
    <dbReference type="NCBI Taxonomy" id="57577"/>
    <lineage>
        <taxon>Eukaryota</taxon>
        <taxon>Viridiplantae</taxon>
        <taxon>Streptophyta</taxon>
        <taxon>Embryophyta</taxon>
        <taxon>Tracheophyta</taxon>
        <taxon>Spermatophyta</taxon>
        <taxon>Magnoliopsida</taxon>
        <taxon>eudicotyledons</taxon>
        <taxon>Gunneridae</taxon>
        <taxon>Pentapetalae</taxon>
        <taxon>rosids</taxon>
        <taxon>fabids</taxon>
        <taxon>Fabales</taxon>
        <taxon>Fabaceae</taxon>
        <taxon>Papilionoideae</taxon>
        <taxon>50 kb inversion clade</taxon>
        <taxon>NPAAA clade</taxon>
        <taxon>Hologalegina</taxon>
        <taxon>IRL clade</taxon>
        <taxon>Trifolieae</taxon>
        <taxon>Trifolium</taxon>
    </lineage>
</organism>